<proteinExistence type="predicted"/>
<evidence type="ECO:0000313" key="2">
    <source>
        <dbReference type="EMBL" id="ASD64569.1"/>
    </source>
</evidence>
<evidence type="ECO:0000313" key="3">
    <source>
        <dbReference type="Proteomes" id="UP000197003"/>
    </source>
</evidence>
<accession>A0A1Z3NAU3</accession>
<dbReference type="OrthoDB" id="9342670at2"/>
<feature type="chain" id="PRO_5012689900" evidence="1">
    <location>
        <begin position="21"/>
        <end position="124"/>
    </location>
</feature>
<gene>
    <name evidence="2" type="ORF">B9G79_13810</name>
</gene>
<dbReference type="EMBL" id="CP020946">
    <property type="protein sequence ID" value="ASD64569.1"/>
    <property type="molecule type" value="Genomic_DNA"/>
</dbReference>
<name>A0A1Z3NAU3_BDEBC</name>
<dbReference type="Proteomes" id="UP000197003">
    <property type="component" value="Chromosome"/>
</dbReference>
<reference evidence="2 3" key="1">
    <citation type="submission" date="2017-04" db="EMBL/GenBank/DDBJ databases">
        <title>Whole genome sequence of Bdellovibrio bacteriovorus strain SSB218315.</title>
        <authorList>
            <person name="Oyedara O."/>
            <person name="Rodriguez-Perez M.A."/>
        </authorList>
    </citation>
    <scope>NUCLEOTIDE SEQUENCE [LARGE SCALE GENOMIC DNA]</scope>
    <source>
        <strain evidence="2 3">SSB218315</strain>
    </source>
</reference>
<protein>
    <submittedName>
        <fullName evidence="2">Polyketide synthase</fullName>
    </submittedName>
</protein>
<keyword evidence="1" id="KW-0732">Signal</keyword>
<evidence type="ECO:0000256" key="1">
    <source>
        <dbReference type="SAM" id="SignalP"/>
    </source>
</evidence>
<organism evidence="2 3">
    <name type="scientific">Bdellovibrio bacteriovorus</name>
    <dbReference type="NCBI Taxonomy" id="959"/>
    <lineage>
        <taxon>Bacteria</taxon>
        <taxon>Pseudomonadati</taxon>
        <taxon>Bdellovibrionota</taxon>
        <taxon>Bdellovibrionia</taxon>
        <taxon>Bdellovibrionales</taxon>
        <taxon>Pseudobdellovibrionaceae</taxon>
        <taxon>Bdellovibrio</taxon>
    </lineage>
</organism>
<dbReference type="AlphaFoldDB" id="A0A1Z3NAU3"/>
<sequence>MKKLMLAMAAPLLFSVPSLAAKKFSCQGLTEEQVPVSVTISVDVNDYAEVNFSSADFENSWVGEHTRLYRTIGGMTKLTTALGDRTEYFVKLEVADNGEGTLEYEENDSGWEYFASARVQCTRQ</sequence>
<dbReference type="RefSeq" id="WP_088566031.1">
    <property type="nucleotide sequence ID" value="NZ_CP020946.1"/>
</dbReference>
<feature type="signal peptide" evidence="1">
    <location>
        <begin position="1"/>
        <end position="20"/>
    </location>
</feature>